<dbReference type="FunFam" id="3.40.50.300:FF:000830">
    <property type="entry name" value="Endonuclease MutS2"/>
    <property type="match status" value="1"/>
</dbReference>
<name>A0A7V3RGI6_UNCW3</name>
<dbReference type="GO" id="GO:0004519">
    <property type="term" value="F:endonuclease activity"/>
    <property type="evidence" value="ECO:0007669"/>
    <property type="project" value="InterPro"/>
</dbReference>
<keyword evidence="7" id="KW-0175">Coiled coil</keyword>
<accession>A0A7V3RGI6</accession>
<dbReference type="PIRSF" id="PIRSF005814">
    <property type="entry name" value="MutS_YshD"/>
    <property type="match status" value="1"/>
</dbReference>
<dbReference type="InterPro" id="IPR027417">
    <property type="entry name" value="P-loop_NTPase"/>
</dbReference>
<evidence type="ECO:0000256" key="2">
    <source>
        <dbReference type="ARBA" id="ARBA00022741"/>
    </source>
</evidence>
<evidence type="ECO:0000256" key="3">
    <source>
        <dbReference type="ARBA" id="ARBA00022801"/>
    </source>
</evidence>
<dbReference type="GO" id="GO:0140664">
    <property type="term" value="F:ATP-dependent DNA damage sensor activity"/>
    <property type="evidence" value="ECO:0007669"/>
    <property type="project" value="InterPro"/>
</dbReference>
<dbReference type="InterPro" id="IPR007696">
    <property type="entry name" value="DNA_mismatch_repair_MutS_core"/>
</dbReference>
<evidence type="ECO:0000259" key="9">
    <source>
        <dbReference type="SMART" id="SM00534"/>
    </source>
</evidence>
<feature type="domain" description="DNA mismatch repair proteins mutS family" evidence="9">
    <location>
        <begin position="302"/>
        <end position="484"/>
    </location>
</feature>
<dbReference type="PANTHER" id="PTHR48466">
    <property type="entry name" value="OS10G0509000 PROTEIN-RELATED"/>
    <property type="match status" value="1"/>
</dbReference>
<keyword evidence="5" id="KW-0694">RNA-binding</keyword>
<dbReference type="InterPro" id="IPR045076">
    <property type="entry name" value="MutS"/>
</dbReference>
<dbReference type="InterPro" id="IPR000432">
    <property type="entry name" value="DNA_mismatch_repair_MutS_C"/>
</dbReference>
<dbReference type="InterPro" id="IPR027267">
    <property type="entry name" value="AH/BAR_dom_sf"/>
</dbReference>
<dbReference type="GO" id="GO:0016887">
    <property type="term" value="F:ATP hydrolysis activity"/>
    <property type="evidence" value="ECO:0007669"/>
    <property type="project" value="InterPro"/>
</dbReference>
<dbReference type="SMART" id="SM00533">
    <property type="entry name" value="MUTSd"/>
    <property type="match status" value="1"/>
</dbReference>
<dbReference type="SUPFAM" id="SSF103657">
    <property type="entry name" value="BAR/IMD domain-like"/>
    <property type="match status" value="1"/>
</dbReference>
<gene>
    <name evidence="10" type="ORF">ENX68_01405</name>
</gene>
<dbReference type="Gene3D" id="3.40.50.300">
    <property type="entry name" value="P-loop containing nucleotide triphosphate hydrolases"/>
    <property type="match status" value="1"/>
</dbReference>
<feature type="domain" description="DNA mismatch repair protein MutS core" evidence="8">
    <location>
        <begin position="2"/>
        <end position="287"/>
    </location>
</feature>
<keyword evidence="1" id="KW-0699">rRNA-binding</keyword>
<evidence type="ECO:0000256" key="5">
    <source>
        <dbReference type="ARBA" id="ARBA00022884"/>
    </source>
</evidence>
<evidence type="ECO:0000256" key="6">
    <source>
        <dbReference type="ARBA" id="ARBA00023125"/>
    </source>
</evidence>
<evidence type="ECO:0008006" key="11">
    <source>
        <dbReference type="Google" id="ProtNLM"/>
    </source>
</evidence>
<dbReference type="InterPro" id="IPR036187">
    <property type="entry name" value="DNA_mismatch_repair_MutS_sf"/>
</dbReference>
<evidence type="ECO:0000256" key="7">
    <source>
        <dbReference type="SAM" id="Coils"/>
    </source>
</evidence>
<dbReference type="GO" id="GO:0045910">
    <property type="term" value="P:negative regulation of DNA recombination"/>
    <property type="evidence" value="ECO:0007669"/>
    <property type="project" value="InterPro"/>
</dbReference>
<protein>
    <recommendedName>
        <fullName evidence="11">Endonuclease MutS2</fullName>
    </recommendedName>
</protein>
<dbReference type="InterPro" id="IPR005747">
    <property type="entry name" value="MutS2"/>
</dbReference>
<evidence type="ECO:0000256" key="4">
    <source>
        <dbReference type="ARBA" id="ARBA00022840"/>
    </source>
</evidence>
<comment type="caution">
    <text evidence="10">The sequence shown here is derived from an EMBL/GenBank/DDBJ whole genome shotgun (WGS) entry which is preliminary data.</text>
</comment>
<keyword evidence="4" id="KW-0067">ATP-binding</keyword>
<evidence type="ECO:0000313" key="10">
    <source>
        <dbReference type="EMBL" id="HGE77641.1"/>
    </source>
</evidence>
<dbReference type="EMBL" id="DTOZ01000043">
    <property type="protein sequence ID" value="HGE77641.1"/>
    <property type="molecule type" value="Genomic_DNA"/>
</dbReference>
<keyword evidence="3" id="KW-0378">Hydrolase</keyword>
<dbReference type="GO" id="GO:0019843">
    <property type="term" value="F:rRNA binding"/>
    <property type="evidence" value="ECO:0007669"/>
    <property type="project" value="UniProtKB-KW"/>
</dbReference>
<dbReference type="PANTHER" id="PTHR48466:SF2">
    <property type="entry name" value="OS10G0509000 PROTEIN"/>
    <property type="match status" value="1"/>
</dbReference>
<sequence>MLNLLAEYCQTRPGKSKALNLRAFDNPILAQVELNRIDEILKSGEMVDFYIPFDLGELKGMLDIYPYLDVEIITTLKAFLTHIRTLKKRHEKGKLKQYFNKFHDYDEIIEEINSKIDDNKEIKDDASSLLYKIRMRKKALHNQILGILREILASQSYLFTDLNIVVRNGRYTLPVRTNLKSHLPGIVHAYSNSGETVFIEPFQITEFDAELIELDRKEQDEIVNILKGLTKKIKLIIQEIESDIDYAASLDLLFAKARYASIYNCSMPLFGDAMNIKNGYHPLLKHLKKDAVPLNLPLPEDKKVLLISGPNAGGKTVVLKTVGILSLMAKCGLFIPADEGTVIPFFDNIFADIGDEQSIESDLSTFAGHLLQIKSALESKDGYNLVLLDELMNQTSVEEGSALASAILEELAERNNIVLATTHNENLKIFVSKRPHMLNAGMEFIDRPTYRLILGIPQPSNAIKLAQQMGFDNKVIEKAKSYIDNEKESLNELFETLSKELSIVQEERNKLESLISEYESKLTEIQLRKKKELRELQEKYQKELLKAKHRVEELIRNLKRDGAKPEIVREAKEFFAEELEKKEMNTPYYPKIGEMVKIKGSNKPGVVLAQHQGRYKIGFDNLFFWAKPEEIEPGSEE</sequence>
<proteinExistence type="predicted"/>
<keyword evidence="2" id="KW-0547">Nucleotide-binding</keyword>
<dbReference type="Pfam" id="PF00488">
    <property type="entry name" value="MutS_V"/>
    <property type="match status" value="1"/>
</dbReference>
<dbReference type="AlphaFoldDB" id="A0A7V3RGI6"/>
<keyword evidence="6" id="KW-0238">DNA-binding</keyword>
<dbReference type="NCBIfam" id="TIGR01069">
    <property type="entry name" value="mutS2"/>
    <property type="match status" value="1"/>
</dbReference>
<dbReference type="GO" id="GO:0005524">
    <property type="term" value="F:ATP binding"/>
    <property type="evidence" value="ECO:0007669"/>
    <property type="project" value="UniProtKB-KW"/>
</dbReference>
<evidence type="ECO:0000256" key="1">
    <source>
        <dbReference type="ARBA" id="ARBA00022730"/>
    </source>
</evidence>
<dbReference type="GO" id="GO:0006298">
    <property type="term" value="P:mismatch repair"/>
    <property type="evidence" value="ECO:0007669"/>
    <property type="project" value="InterPro"/>
</dbReference>
<dbReference type="SUPFAM" id="SSF48334">
    <property type="entry name" value="DNA repair protein MutS, domain III"/>
    <property type="match status" value="1"/>
</dbReference>
<reference evidence="10" key="1">
    <citation type="journal article" date="2020" name="mSystems">
        <title>Genome- and Community-Level Interaction Insights into Carbon Utilization and Element Cycling Functions of Hydrothermarchaeota in Hydrothermal Sediment.</title>
        <authorList>
            <person name="Zhou Z."/>
            <person name="Liu Y."/>
            <person name="Xu W."/>
            <person name="Pan J."/>
            <person name="Luo Z.H."/>
            <person name="Li M."/>
        </authorList>
    </citation>
    <scope>NUCLEOTIDE SEQUENCE [LARGE SCALE GENOMIC DNA]</scope>
    <source>
        <strain evidence="10">SpSt-961</strain>
    </source>
</reference>
<dbReference type="SMART" id="SM00534">
    <property type="entry name" value="MUTSac"/>
    <property type="match status" value="1"/>
</dbReference>
<evidence type="ECO:0000259" key="8">
    <source>
        <dbReference type="SMART" id="SM00533"/>
    </source>
</evidence>
<dbReference type="SUPFAM" id="SSF52540">
    <property type="entry name" value="P-loop containing nucleoside triphosphate hydrolases"/>
    <property type="match status" value="1"/>
</dbReference>
<organism evidence="10">
    <name type="scientific">candidate division WOR-3 bacterium</name>
    <dbReference type="NCBI Taxonomy" id="2052148"/>
    <lineage>
        <taxon>Bacteria</taxon>
        <taxon>Bacteria division WOR-3</taxon>
    </lineage>
</organism>
<feature type="coiled-coil region" evidence="7">
    <location>
        <begin position="487"/>
        <end position="561"/>
    </location>
</feature>
<dbReference type="GO" id="GO:0030983">
    <property type="term" value="F:mismatched DNA binding"/>
    <property type="evidence" value="ECO:0007669"/>
    <property type="project" value="InterPro"/>
</dbReference>